<dbReference type="EMBL" id="CP027668">
    <property type="protein sequence ID" value="AVO46873.1"/>
    <property type="molecule type" value="Genomic_DNA"/>
</dbReference>
<dbReference type="CDD" id="cd07346">
    <property type="entry name" value="ABC_6TM_exporters"/>
    <property type="match status" value="1"/>
</dbReference>
<feature type="transmembrane region" description="Helical" evidence="11">
    <location>
        <begin position="45"/>
        <end position="70"/>
    </location>
</feature>
<keyword evidence="5" id="KW-0762">Sugar transport</keyword>
<evidence type="ECO:0000256" key="10">
    <source>
        <dbReference type="ARBA" id="ARBA00023136"/>
    </source>
</evidence>
<organism evidence="14 15">
    <name type="scientific">Phreatobacter cathodiphilus</name>
    <dbReference type="NCBI Taxonomy" id="1868589"/>
    <lineage>
        <taxon>Bacteria</taxon>
        <taxon>Pseudomonadati</taxon>
        <taxon>Pseudomonadota</taxon>
        <taxon>Alphaproteobacteria</taxon>
        <taxon>Hyphomicrobiales</taxon>
        <taxon>Phreatobacteraceae</taxon>
        <taxon>Phreatobacter</taxon>
    </lineage>
</organism>
<accession>A0A2S0NG44</accession>
<dbReference type="Pfam" id="PF00005">
    <property type="entry name" value="ABC_tran"/>
    <property type="match status" value="1"/>
</dbReference>
<feature type="transmembrane region" description="Helical" evidence="11">
    <location>
        <begin position="82"/>
        <end position="103"/>
    </location>
</feature>
<evidence type="ECO:0000259" key="13">
    <source>
        <dbReference type="PROSITE" id="PS50929"/>
    </source>
</evidence>
<dbReference type="SMART" id="SM00382">
    <property type="entry name" value="AAA"/>
    <property type="match status" value="1"/>
</dbReference>
<dbReference type="InterPro" id="IPR036640">
    <property type="entry name" value="ABC1_TM_sf"/>
</dbReference>
<dbReference type="KEGG" id="phr:C6569_18425"/>
<feature type="transmembrane region" description="Helical" evidence="11">
    <location>
        <begin position="299"/>
        <end position="317"/>
    </location>
</feature>
<dbReference type="InterPro" id="IPR039421">
    <property type="entry name" value="Type_1_exporter"/>
</dbReference>
<feature type="domain" description="ABC transmembrane type-1" evidence="13">
    <location>
        <begin position="46"/>
        <end position="328"/>
    </location>
</feature>
<sequence length="616" mass="67767">MSQDKNYVEPDDLDDEEEEEDVSADDLRLMARFLAPFASPYKTTIALLVVLILTEAALNFSFPLVTQYLIDEGLIKKEWRALLNSLLFMGIAAIAVSGVALFADFVYTRLFADITRDIRQRLFDHVQSMSMPFFHTTPTGTVLSRFSGDLVALEAALVAFVPGFVMPFMEVIYASILMFMFDIWLGVIASLVFPMILWWPRIFARKAFLFAYDKRQTEGRLISAIQENVSAQPVIKAFGMAARARTAFAGLNGTWVGVARRTNFSSALVERTAQTGLYVIHIAVFALGAYWAFTDRITVGTIIAFEGVFLSMGYALTNVTQYVPTMAQAAGSIRHLDDLLAVKPTMVDAPEAGTLAPFAREIVFDNVAFSYPGSSFRTENLSVTVPKGSFLGIVGPSGSGKSTFLNLLMRFYDPLEGRVTIDGTDIRTVTQASLRAQMAVVFQESFLFNTSIAENIRMAHPDATMEEIVAAARQAEVHDFIAALPQGYETTVGERGGQLSGGQRQRVAIARALVRNPAVLVLDEATSALDAETESKLNETLRRIAETRTVVSVTHRLGSVVTADRIIVLDHGHIVETGTHGELIREGGLYATMWSRQQSARQAVAAAVEDDEEEEE</sequence>
<gene>
    <name evidence="14" type="ORF">C6569_18425</name>
</gene>
<evidence type="ECO:0000256" key="8">
    <source>
        <dbReference type="ARBA" id="ARBA00022840"/>
    </source>
</evidence>
<keyword evidence="15" id="KW-1185">Reference proteome</keyword>
<keyword evidence="9 11" id="KW-1133">Transmembrane helix</keyword>
<dbReference type="Gene3D" id="3.40.50.300">
    <property type="entry name" value="P-loop containing nucleotide triphosphate hydrolases"/>
    <property type="match status" value="1"/>
</dbReference>
<dbReference type="PANTHER" id="PTHR43394">
    <property type="entry name" value="ATP-DEPENDENT PERMEASE MDL1, MITOCHONDRIAL"/>
    <property type="match status" value="1"/>
</dbReference>
<dbReference type="GO" id="GO:0005886">
    <property type="term" value="C:plasma membrane"/>
    <property type="evidence" value="ECO:0007669"/>
    <property type="project" value="UniProtKB-SubCell"/>
</dbReference>
<dbReference type="FunFam" id="3.40.50.300:FF:000221">
    <property type="entry name" value="Multidrug ABC transporter ATP-binding protein"/>
    <property type="match status" value="1"/>
</dbReference>
<dbReference type="OrthoDB" id="9804259at2"/>
<dbReference type="PANTHER" id="PTHR43394:SF1">
    <property type="entry name" value="ATP-BINDING CASSETTE SUB-FAMILY B MEMBER 10, MITOCHONDRIAL"/>
    <property type="match status" value="1"/>
</dbReference>
<evidence type="ECO:0000256" key="6">
    <source>
        <dbReference type="ARBA" id="ARBA00022692"/>
    </source>
</evidence>
<dbReference type="InterPro" id="IPR027417">
    <property type="entry name" value="P-loop_NTPase"/>
</dbReference>
<evidence type="ECO:0000256" key="11">
    <source>
        <dbReference type="SAM" id="Phobius"/>
    </source>
</evidence>
<evidence type="ECO:0000256" key="1">
    <source>
        <dbReference type="ARBA" id="ARBA00004651"/>
    </source>
</evidence>
<evidence type="ECO:0000256" key="2">
    <source>
        <dbReference type="ARBA" id="ARBA00005417"/>
    </source>
</evidence>
<dbReference type="SUPFAM" id="SSF52540">
    <property type="entry name" value="P-loop containing nucleoside triphosphate hydrolases"/>
    <property type="match status" value="1"/>
</dbReference>
<dbReference type="Proteomes" id="UP000237889">
    <property type="component" value="Chromosome"/>
</dbReference>
<name>A0A2S0NG44_9HYPH</name>
<feature type="domain" description="ABC transporter" evidence="12">
    <location>
        <begin position="362"/>
        <end position="596"/>
    </location>
</feature>
<keyword evidence="10 11" id="KW-0472">Membrane</keyword>
<reference evidence="14 15" key="1">
    <citation type="submission" date="2018-03" db="EMBL/GenBank/DDBJ databases">
        <title>Genome sequencing of Phreatobacter sp.</title>
        <authorList>
            <person name="Kim S.-J."/>
            <person name="Heo J."/>
            <person name="Kwon S.-W."/>
        </authorList>
    </citation>
    <scope>NUCLEOTIDE SEQUENCE [LARGE SCALE GENOMIC DNA]</scope>
    <source>
        <strain evidence="14 15">S-12</strain>
    </source>
</reference>
<dbReference type="Pfam" id="PF00664">
    <property type="entry name" value="ABC_membrane"/>
    <property type="match status" value="1"/>
</dbReference>
<evidence type="ECO:0000256" key="4">
    <source>
        <dbReference type="ARBA" id="ARBA00022475"/>
    </source>
</evidence>
<evidence type="ECO:0000256" key="9">
    <source>
        <dbReference type="ARBA" id="ARBA00022989"/>
    </source>
</evidence>
<dbReference type="AlphaFoldDB" id="A0A2S0NG44"/>
<keyword evidence="3" id="KW-0813">Transport</keyword>
<feature type="transmembrane region" description="Helical" evidence="11">
    <location>
        <begin position="275"/>
        <end position="293"/>
    </location>
</feature>
<keyword evidence="4" id="KW-1003">Cell membrane</keyword>
<evidence type="ECO:0000256" key="5">
    <source>
        <dbReference type="ARBA" id="ARBA00022597"/>
    </source>
</evidence>
<evidence type="ECO:0000256" key="3">
    <source>
        <dbReference type="ARBA" id="ARBA00022448"/>
    </source>
</evidence>
<dbReference type="InterPro" id="IPR003593">
    <property type="entry name" value="AAA+_ATPase"/>
</dbReference>
<keyword evidence="8 14" id="KW-0067">ATP-binding</keyword>
<dbReference type="RefSeq" id="WP_106750243.1">
    <property type="nucleotide sequence ID" value="NZ_CP027668.1"/>
</dbReference>
<evidence type="ECO:0000313" key="15">
    <source>
        <dbReference type="Proteomes" id="UP000237889"/>
    </source>
</evidence>
<dbReference type="PROSITE" id="PS50929">
    <property type="entry name" value="ABC_TM1F"/>
    <property type="match status" value="1"/>
</dbReference>
<dbReference type="Gene3D" id="1.20.1560.10">
    <property type="entry name" value="ABC transporter type 1, transmembrane domain"/>
    <property type="match status" value="1"/>
</dbReference>
<dbReference type="InterPro" id="IPR017871">
    <property type="entry name" value="ABC_transporter-like_CS"/>
</dbReference>
<evidence type="ECO:0000313" key="14">
    <source>
        <dbReference type="EMBL" id="AVO46873.1"/>
    </source>
</evidence>
<evidence type="ECO:0000256" key="7">
    <source>
        <dbReference type="ARBA" id="ARBA00022741"/>
    </source>
</evidence>
<dbReference type="GO" id="GO:0005524">
    <property type="term" value="F:ATP binding"/>
    <property type="evidence" value="ECO:0007669"/>
    <property type="project" value="UniProtKB-KW"/>
</dbReference>
<dbReference type="SUPFAM" id="SSF90123">
    <property type="entry name" value="ABC transporter transmembrane region"/>
    <property type="match status" value="1"/>
</dbReference>
<comment type="similarity">
    <text evidence="2">Belongs to the ABC transporter superfamily.</text>
</comment>
<dbReference type="PROSITE" id="PS00211">
    <property type="entry name" value="ABC_TRANSPORTER_1"/>
    <property type="match status" value="1"/>
</dbReference>
<evidence type="ECO:0000259" key="12">
    <source>
        <dbReference type="PROSITE" id="PS50893"/>
    </source>
</evidence>
<dbReference type="GO" id="GO:0015421">
    <property type="term" value="F:ABC-type oligopeptide transporter activity"/>
    <property type="evidence" value="ECO:0007669"/>
    <property type="project" value="TreeGrafter"/>
</dbReference>
<dbReference type="InterPro" id="IPR003439">
    <property type="entry name" value="ABC_transporter-like_ATP-bd"/>
</dbReference>
<protein>
    <submittedName>
        <fullName evidence="14">Multidrug ABC transporter ATP-binding protein</fullName>
    </submittedName>
</protein>
<dbReference type="GO" id="GO:0016887">
    <property type="term" value="F:ATP hydrolysis activity"/>
    <property type="evidence" value="ECO:0007669"/>
    <property type="project" value="InterPro"/>
</dbReference>
<dbReference type="InterPro" id="IPR011527">
    <property type="entry name" value="ABC1_TM_dom"/>
</dbReference>
<feature type="transmembrane region" description="Helical" evidence="11">
    <location>
        <begin position="171"/>
        <end position="199"/>
    </location>
</feature>
<proteinExistence type="inferred from homology"/>
<keyword evidence="7" id="KW-0547">Nucleotide-binding</keyword>
<comment type="subcellular location">
    <subcellularLocation>
        <location evidence="1">Cell membrane</location>
        <topology evidence="1">Multi-pass membrane protein</topology>
    </subcellularLocation>
</comment>
<dbReference type="PROSITE" id="PS50893">
    <property type="entry name" value="ABC_TRANSPORTER_2"/>
    <property type="match status" value="1"/>
</dbReference>
<keyword evidence="6 11" id="KW-0812">Transmembrane</keyword>